<accession>A0ABQ6MCT4</accession>
<organism evidence="2 3">
    <name type="scientific">Tetraparma gracilis</name>
    <dbReference type="NCBI Taxonomy" id="2962635"/>
    <lineage>
        <taxon>Eukaryota</taxon>
        <taxon>Sar</taxon>
        <taxon>Stramenopiles</taxon>
        <taxon>Ochrophyta</taxon>
        <taxon>Bolidophyceae</taxon>
        <taxon>Parmales</taxon>
        <taxon>Triparmaceae</taxon>
        <taxon>Tetraparma</taxon>
    </lineage>
</organism>
<evidence type="ECO:0000256" key="1">
    <source>
        <dbReference type="SAM" id="Phobius"/>
    </source>
</evidence>
<comment type="caution">
    <text evidence="2">The sequence shown here is derived from an EMBL/GenBank/DDBJ whole genome shotgun (WGS) entry which is preliminary data.</text>
</comment>
<protein>
    <submittedName>
        <fullName evidence="2">Uncharacterized protein</fullName>
    </submittedName>
</protein>
<dbReference type="EMBL" id="BRYB01003991">
    <property type="protein sequence ID" value="GMI23937.1"/>
    <property type="molecule type" value="Genomic_DNA"/>
</dbReference>
<keyword evidence="3" id="KW-1185">Reference proteome</keyword>
<feature type="transmembrane region" description="Helical" evidence="1">
    <location>
        <begin position="57"/>
        <end position="78"/>
    </location>
</feature>
<feature type="transmembrane region" description="Helical" evidence="1">
    <location>
        <begin position="93"/>
        <end position="115"/>
    </location>
</feature>
<keyword evidence="1" id="KW-0472">Membrane</keyword>
<evidence type="ECO:0000313" key="2">
    <source>
        <dbReference type="EMBL" id="GMI23937.1"/>
    </source>
</evidence>
<dbReference type="Proteomes" id="UP001165060">
    <property type="component" value="Unassembled WGS sequence"/>
</dbReference>
<keyword evidence="1" id="KW-1133">Transmembrane helix</keyword>
<proteinExistence type="predicted"/>
<sequence length="232" mass="25964">MGLYFTYKILRRDLWHWVALEGASSVVESVLERLVVKVLVDFTGVIQFRAAGEMGGVGWTGAMIMALAASFVATRVYYASLDEVEDAVMDESVAWTIVGGLCGLGICFQSSFLLIMKRKYVTTFFSTQTGYQWTQSLFVNGADDGVKRRVLLHNKKHWASIRDDVKAWTMENWERWEEEKPAFFNDAFKASVDDDMIPAESLRGLNVGGTRRRSSLGDLLGGGGERRVVPVN</sequence>
<reference evidence="2 3" key="1">
    <citation type="journal article" date="2023" name="Commun. Biol.">
        <title>Genome analysis of Parmales, the sister group of diatoms, reveals the evolutionary specialization of diatoms from phago-mixotrophs to photoautotrophs.</title>
        <authorList>
            <person name="Ban H."/>
            <person name="Sato S."/>
            <person name="Yoshikawa S."/>
            <person name="Yamada K."/>
            <person name="Nakamura Y."/>
            <person name="Ichinomiya M."/>
            <person name="Sato N."/>
            <person name="Blanc-Mathieu R."/>
            <person name="Endo H."/>
            <person name="Kuwata A."/>
            <person name="Ogata H."/>
        </authorList>
    </citation>
    <scope>NUCLEOTIDE SEQUENCE [LARGE SCALE GENOMIC DNA]</scope>
</reference>
<evidence type="ECO:0000313" key="3">
    <source>
        <dbReference type="Proteomes" id="UP001165060"/>
    </source>
</evidence>
<name>A0ABQ6MCT4_9STRA</name>
<gene>
    <name evidence="2" type="ORF">TeGR_g14935</name>
</gene>
<keyword evidence="1" id="KW-0812">Transmembrane</keyword>